<protein>
    <recommendedName>
        <fullName evidence="3">START domain-containing protein</fullName>
    </recommendedName>
</protein>
<dbReference type="Proteomes" id="UP000005238">
    <property type="component" value="Unassembled WGS sequence"/>
</dbReference>
<dbReference type="PANTHER" id="PTHR13510">
    <property type="entry name" value="FYVE-FINGER-CONTAINING RAB5 EFFECTOR PROTEIN RABENOSYN-5-RELATED"/>
    <property type="match status" value="1"/>
</dbReference>
<name>H3GZQ2_PHYRM</name>
<organism evidence="1 2">
    <name type="scientific">Phytophthora ramorum</name>
    <name type="common">Sudden oak death agent</name>
    <dbReference type="NCBI Taxonomy" id="164328"/>
    <lineage>
        <taxon>Eukaryota</taxon>
        <taxon>Sar</taxon>
        <taxon>Stramenopiles</taxon>
        <taxon>Oomycota</taxon>
        <taxon>Peronosporomycetes</taxon>
        <taxon>Peronosporales</taxon>
        <taxon>Peronosporaceae</taxon>
        <taxon>Phytophthora</taxon>
    </lineage>
</organism>
<dbReference type="EnsemblProtists" id="Phyra83306">
    <property type="protein sequence ID" value="Phyra83306"/>
    <property type="gene ID" value="Phyra83306"/>
</dbReference>
<evidence type="ECO:0000313" key="2">
    <source>
        <dbReference type="Proteomes" id="UP000005238"/>
    </source>
</evidence>
<dbReference type="VEuPathDB" id="FungiDB:KRP22_4208"/>
<evidence type="ECO:0008006" key="3">
    <source>
        <dbReference type="Google" id="ProtNLM"/>
    </source>
</evidence>
<dbReference type="HOGENOM" id="CLU_015303_4_0_1"/>
<dbReference type="InterPro" id="IPR052727">
    <property type="entry name" value="Rab4/Rab5_effector"/>
</dbReference>
<dbReference type="AlphaFoldDB" id="H3GZQ2"/>
<accession>H3GZQ2</accession>
<dbReference type="OMA" id="ENFWWVE"/>
<dbReference type="VEuPathDB" id="FungiDB:KRP23_14365"/>
<dbReference type="Gene3D" id="3.30.530.20">
    <property type="match status" value="1"/>
</dbReference>
<dbReference type="InParanoid" id="H3GZQ2"/>
<dbReference type="EMBL" id="DS566083">
    <property type="status" value="NOT_ANNOTATED_CDS"/>
    <property type="molecule type" value="Genomic_DNA"/>
</dbReference>
<dbReference type="PANTHER" id="PTHR13510:SF44">
    <property type="entry name" value="RABENOSYN-5"/>
    <property type="match status" value="1"/>
</dbReference>
<keyword evidence="2" id="KW-1185">Reference proteome</keyword>
<sequence length="218" mass="24311">MVKAHFTASPFRRLSLAPSDASDLLDVVNVAMDTSLERYENFWWVEKRKLDPSKWKPIKSRRTMNTYIQQQLDDSCALPSLLGVGTAAGTIDDVMLGAVNPTLESMRLKASYTDSLGSEAVLANVVMPSEKDPFRSVTVKWMELDMPFQSAGLVQNRDYVYVEATGITETVDGERVGFHVLHSVNFPQTHSLPNRVRATMSISAFFRQILSAMATFAV</sequence>
<proteinExistence type="predicted"/>
<dbReference type="eggNOG" id="ENOG502SHNI">
    <property type="taxonomic scope" value="Eukaryota"/>
</dbReference>
<reference evidence="2" key="1">
    <citation type="journal article" date="2006" name="Science">
        <title>Phytophthora genome sequences uncover evolutionary origins and mechanisms of pathogenesis.</title>
        <authorList>
            <person name="Tyler B.M."/>
            <person name="Tripathy S."/>
            <person name="Zhang X."/>
            <person name="Dehal P."/>
            <person name="Jiang R.H."/>
            <person name="Aerts A."/>
            <person name="Arredondo F.D."/>
            <person name="Baxter L."/>
            <person name="Bensasson D."/>
            <person name="Beynon J.L."/>
            <person name="Chapman J."/>
            <person name="Damasceno C.M."/>
            <person name="Dorrance A.E."/>
            <person name="Dou D."/>
            <person name="Dickerman A.W."/>
            <person name="Dubchak I.L."/>
            <person name="Garbelotto M."/>
            <person name="Gijzen M."/>
            <person name="Gordon S.G."/>
            <person name="Govers F."/>
            <person name="Grunwald N.J."/>
            <person name="Huang W."/>
            <person name="Ivors K.L."/>
            <person name="Jones R.W."/>
            <person name="Kamoun S."/>
            <person name="Krampis K."/>
            <person name="Lamour K.H."/>
            <person name="Lee M.K."/>
            <person name="McDonald W.H."/>
            <person name="Medina M."/>
            <person name="Meijer H.J."/>
            <person name="Nordberg E.K."/>
            <person name="Maclean D.J."/>
            <person name="Ospina-Giraldo M.D."/>
            <person name="Morris P.F."/>
            <person name="Phuntumart V."/>
            <person name="Putnam N.H."/>
            <person name="Rash S."/>
            <person name="Rose J.K."/>
            <person name="Sakihama Y."/>
            <person name="Salamov A.A."/>
            <person name="Savidor A."/>
            <person name="Scheuring C.F."/>
            <person name="Smith B.M."/>
            <person name="Sobral B.W."/>
            <person name="Terry A."/>
            <person name="Torto-Alalibo T.A."/>
            <person name="Win J."/>
            <person name="Xu Z."/>
            <person name="Zhang H."/>
            <person name="Grigoriev I.V."/>
            <person name="Rokhsar D.S."/>
            <person name="Boore J.L."/>
        </authorList>
    </citation>
    <scope>NUCLEOTIDE SEQUENCE [LARGE SCALE GENOMIC DNA]</scope>
    <source>
        <strain evidence="2">Pr102</strain>
    </source>
</reference>
<dbReference type="InterPro" id="IPR023393">
    <property type="entry name" value="START-like_dom_sf"/>
</dbReference>
<evidence type="ECO:0000313" key="1">
    <source>
        <dbReference type="EnsemblProtists" id="Phyra83306"/>
    </source>
</evidence>
<reference evidence="1" key="2">
    <citation type="submission" date="2015-06" db="UniProtKB">
        <authorList>
            <consortium name="EnsemblProtists"/>
        </authorList>
    </citation>
    <scope>IDENTIFICATION</scope>
    <source>
        <strain evidence="1">Pr102</strain>
    </source>
</reference>